<reference evidence="1" key="1">
    <citation type="journal article" date="2021" name="bioRxiv">
        <title>Whole Genome Assembly and Annotation of Northern Wild Rice, Zizania palustris L., Supports a Whole Genome Duplication in the Zizania Genus.</title>
        <authorList>
            <person name="Haas M."/>
            <person name="Kono T."/>
            <person name="Macchietto M."/>
            <person name="Millas R."/>
            <person name="McGilp L."/>
            <person name="Shao M."/>
            <person name="Duquette J."/>
            <person name="Hirsch C.N."/>
            <person name="Kimball J."/>
        </authorList>
    </citation>
    <scope>NUCLEOTIDE SEQUENCE</scope>
    <source>
        <tissue evidence="1">Fresh leaf tissue</tissue>
    </source>
</reference>
<protein>
    <submittedName>
        <fullName evidence="1">Uncharacterized protein</fullName>
    </submittedName>
</protein>
<dbReference type="Proteomes" id="UP000729402">
    <property type="component" value="Unassembled WGS sequence"/>
</dbReference>
<dbReference type="AlphaFoldDB" id="A0A8J5S4C8"/>
<accession>A0A8J5S4C8</accession>
<keyword evidence="2" id="KW-1185">Reference proteome</keyword>
<dbReference type="EMBL" id="JAAALK010000288">
    <property type="protein sequence ID" value="KAG8054715.1"/>
    <property type="molecule type" value="Genomic_DNA"/>
</dbReference>
<reference evidence="1" key="2">
    <citation type="submission" date="2021-02" db="EMBL/GenBank/DDBJ databases">
        <authorList>
            <person name="Kimball J.A."/>
            <person name="Haas M.W."/>
            <person name="Macchietto M."/>
            <person name="Kono T."/>
            <person name="Duquette J."/>
            <person name="Shao M."/>
        </authorList>
    </citation>
    <scope>NUCLEOTIDE SEQUENCE</scope>
    <source>
        <tissue evidence="1">Fresh leaf tissue</tissue>
    </source>
</reference>
<sequence length="81" mass="8563">MKSALCIVDNRLMLLPRDLHRVNALGSSVVPPPWTSCGLPLDAGAMAKRLLSGLGIVHLASELVVLVLQIVDLDLLLVVAA</sequence>
<evidence type="ECO:0000313" key="1">
    <source>
        <dbReference type="EMBL" id="KAG8054715.1"/>
    </source>
</evidence>
<comment type="caution">
    <text evidence="1">The sequence shown here is derived from an EMBL/GenBank/DDBJ whole genome shotgun (WGS) entry which is preliminary data.</text>
</comment>
<proteinExistence type="predicted"/>
<name>A0A8J5S4C8_ZIZPA</name>
<gene>
    <name evidence="1" type="ORF">GUJ93_ZPchr0001g32271</name>
</gene>
<evidence type="ECO:0000313" key="2">
    <source>
        <dbReference type="Proteomes" id="UP000729402"/>
    </source>
</evidence>
<organism evidence="1 2">
    <name type="scientific">Zizania palustris</name>
    <name type="common">Northern wild rice</name>
    <dbReference type="NCBI Taxonomy" id="103762"/>
    <lineage>
        <taxon>Eukaryota</taxon>
        <taxon>Viridiplantae</taxon>
        <taxon>Streptophyta</taxon>
        <taxon>Embryophyta</taxon>
        <taxon>Tracheophyta</taxon>
        <taxon>Spermatophyta</taxon>
        <taxon>Magnoliopsida</taxon>
        <taxon>Liliopsida</taxon>
        <taxon>Poales</taxon>
        <taxon>Poaceae</taxon>
        <taxon>BOP clade</taxon>
        <taxon>Oryzoideae</taxon>
        <taxon>Oryzeae</taxon>
        <taxon>Zizaniinae</taxon>
        <taxon>Zizania</taxon>
    </lineage>
</organism>